<evidence type="ECO:0000259" key="7">
    <source>
        <dbReference type="PROSITE" id="PS50110"/>
    </source>
</evidence>
<dbReference type="Proteomes" id="UP000250079">
    <property type="component" value="Chromosome"/>
</dbReference>
<dbReference type="InterPro" id="IPR001789">
    <property type="entry name" value="Sig_transdc_resp-reg_receiver"/>
</dbReference>
<dbReference type="SMART" id="SM00448">
    <property type="entry name" value="REC"/>
    <property type="match status" value="1"/>
</dbReference>
<comment type="catalytic activity">
    <reaction evidence="1">
        <text>ATP + protein L-histidine = ADP + protein N-phospho-L-histidine.</text>
        <dbReference type="EC" id="2.7.13.3"/>
    </reaction>
</comment>
<accession>A0A2Z2NPH9</accession>
<keyword evidence="9" id="KW-1185">Reference proteome</keyword>
<dbReference type="EMBL" id="CP018632">
    <property type="protein sequence ID" value="ASJ73346.1"/>
    <property type="molecule type" value="Genomic_DNA"/>
</dbReference>
<dbReference type="SUPFAM" id="SSF55785">
    <property type="entry name" value="PYP-like sensor domain (PAS domain)"/>
    <property type="match status" value="1"/>
</dbReference>
<dbReference type="Gene3D" id="3.30.565.10">
    <property type="entry name" value="Histidine kinase-like ATPase, C-terminal domain"/>
    <property type="match status" value="1"/>
</dbReference>
<keyword evidence="3 4" id="KW-0597">Phosphoprotein</keyword>
<feature type="transmembrane region" description="Helical" evidence="5">
    <location>
        <begin position="144"/>
        <end position="162"/>
    </location>
</feature>
<reference evidence="8 9" key="1">
    <citation type="submission" date="2016-12" db="EMBL/GenBank/DDBJ databases">
        <authorList>
            <person name="Song W.-J."/>
            <person name="Kurnit D.M."/>
        </authorList>
    </citation>
    <scope>NUCLEOTIDE SEQUENCE [LARGE SCALE GENOMIC DNA]</scope>
    <source>
        <strain evidence="8 9">IMCC3135</strain>
    </source>
</reference>
<evidence type="ECO:0000256" key="3">
    <source>
        <dbReference type="ARBA" id="ARBA00022553"/>
    </source>
</evidence>
<dbReference type="OrthoDB" id="1931120at2"/>
<dbReference type="Gene3D" id="3.30.450.20">
    <property type="entry name" value="PAS domain"/>
    <property type="match status" value="1"/>
</dbReference>
<dbReference type="KEGG" id="gai:IMCC3135_16320"/>
<dbReference type="Pfam" id="PF02518">
    <property type="entry name" value="HATPase_c"/>
    <property type="match status" value="1"/>
</dbReference>
<dbReference type="SUPFAM" id="SSF55874">
    <property type="entry name" value="ATPase domain of HSP90 chaperone/DNA topoisomerase II/histidine kinase"/>
    <property type="match status" value="1"/>
</dbReference>
<dbReference type="AlphaFoldDB" id="A0A2Z2NPH9"/>
<dbReference type="EC" id="2.7.13.3" evidence="2"/>
<dbReference type="Pfam" id="PF00072">
    <property type="entry name" value="Response_reg"/>
    <property type="match status" value="1"/>
</dbReference>
<evidence type="ECO:0000256" key="4">
    <source>
        <dbReference type="PROSITE-ProRule" id="PRU00169"/>
    </source>
</evidence>
<dbReference type="InterPro" id="IPR003594">
    <property type="entry name" value="HATPase_dom"/>
</dbReference>
<keyword evidence="5" id="KW-0812">Transmembrane</keyword>
<dbReference type="InterPro" id="IPR003661">
    <property type="entry name" value="HisK_dim/P_dom"/>
</dbReference>
<sequence>MSIQKTLNKSLLLPIFSLVLVAVVMVGTITYHAGNNALEQRIQSLADSSAVLIEELLWQLDHETLQVLLDEYVSLGVVSAVHIDAGPYLKIEAGHVDPEESVYVHSRDLIHEESNSVRQTGVLTLQVSRENIWTKVRSGMFQTLFIASLAVMATTFIIQHLLTTRLITPVLEIANGLDKWNGNWSEFKIELQRGKRYKKHEEDELDRLVHAIHGMRDHILNADNIIESKEDRLLGAAQIAGIGYASFDFESGKIIECDENFASIFGQSVEDMLQLSIRDDILRTRLHAEDFDQGVQIRKQLLMGNATEGLFRIASDSGEYRHIRQLYDVAPGREGDSFVVRTVAQDVTELNRLQSTLVHAQKVKAIGNLTGGVAHDFNNILAVISGNLELLAETITDESARRYVDTSQHAVRLGAELTHQLLAFARKQPLRPEVLDLSRLVRESLSLLRTSVGESVDLEVVTDGGLWRTEVDKAQLEAALLNLVINARDAMPDGGKLTIDVSNTRLDRGYAELHDEVKAGQYVCIAITDSGCGMSAATINQALEPFFTTKDVGEGTGLGLPMAFGFVKQSGGHLKIYSELDRGTTVKLYLPRVNAQQEVERPEFTGLSAAQFNGLHVFLVEDSEDLRKTFTIQLEQMGSVVHSAADGNSVFKMIENIPRIDLILCDVILPYGMKGPQVVKGLQAIYPNAAIIYMSGYTENAIIHQGRLDEGVIMLQKPFSRKELITAFASASEAVGQVADS</sequence>
<dbReference type="PANTHER" id="PTHR43065:SF49">
    <property type="entry name" value="HISTIDINE KINASE"/>
    <property type="match status" value="1"/>
</dbReference>
<dbReference type="CDD" id="cd00082">
    <property type="entry name" value="HisKA"/>
    <property type="match status" value="1"/>
</dbReference>
<dbReference type="InterPro" id="IPR004358">
    <property type="entry name" value="Sig_transdc_His_kin-like_C"/>
</dbReference>
<dbReference type="GO" id="GO:0000155">
    <property type="term" value="F:phosphorelay sensor kinase activity"/>
    <property type="evidence" value="ECO:0007669"/>
    <property type="project" value="InterPro"/>
</dbReference>
<keyword evidence="5" id="KW-0472">Membrane</keyword>
<evidence type="ECO:0000256" key="1">
    <source>
        <dbReference type="ARBA" id="ARBA00000085"/>
    </source>
</evidence>
<dbReference type="Gene3D" id="1.10.287.130">
    <property type="match status" value="1"/>
</dbReference>
<dbReference type="InterPro" id="IPR036097">
    <property type="entry name" value="HisK_dim/P_sf"/>
</dbReference>
<dbReference type="InterPro" id="IPR005467">
    <property type="entry name" value="His_kinase_dom"/>
</dbReference>
<feature type="modified residue" description="4-aspartylphosphate" evidence="4">
    <location>
        <position position="666"/>
    </location>
</feature>
<evidence type="ECO:0000313" key="8">
    <source>
        <dbReference type="EMBL" id="ASJ73346.1"/>
    </source>
</evidence>
<gene>
    <name evidence="8" type="ORF">IMCC3135_16320</name>
</gene>
<feature type="domain" description="Histidine kinase" evidence="6">
    <location>
        <begin position="372"/>
        <end position="594"/>
    </location>
</feature>
<organism evidence="8 9">
    <name type="scientific">Granulosicoccus antarcticus IMCC3135</name>
    <dbReference type="NCBI Taxonomy" id="1192854"/>
    <lineage>
        <taxon>Bacteria</taxon>
        <taxon>Pseudomonadati</taxon>
        <taxon>Pseudomonadota</taxon>
        <taxon>Gammaproteobacteria</taxon>
        <taxon>Chromatiales</taxon>
        <taxon>Granulosicoccaceae</taxon>
        <taxon>Granulosicoccus</taxon>
    </lineage>
</organism>
<evidence type="ECO:0000256" key="5">
    <source>
        <dbReference type="SAM" id="Phobius"/>
    </source>
</evidence>
<dbReference type="InterPro" id="IPR036890">
    <property type="entry name" value="HATPase_C_sf"/>
</dbReference>
<dbReference type="CDD" id="cd00130">
    <property type="entry name" value="PAS"/>
    <property type="match status" value="1"/>
</dbReference>
<protein>
    <recommendedName>
        <fullName evidence="2">histidine kinase</fullName>
        <ecNumber evidence="2">2.7.13.3</ecNumber>
    </recommendedName>
</protein>
<dbReference type="InterPro" id="IPR000014">
    <property type="entry name" value="PAS"/>
</dbReference>
<dbReference type="SUPFAM" id="SSF47384">
    <property type="entry name" value="Homodimeric domain of signal transducing histidine kinase"/>
    <property type="match status" value="1"/>
</dbReference>
<dbReference type="PRINTS" id="PR00344">
    <property type="entry name" value="BCTRLSENSOR"/>
</dbReference>
<dbReference type="SMART" id="SM00387">
    <property type="entry name" value="HATPase_c"/>
    <property type="match status" value="1"/>
</dbReference>
<dbReference type="RefSeq" id="WP_088918552.1">
    <property type="nucleotide sequence ID" value="NZ_CP018632.1"/>
</dbReference>
<dbReference type="PANTHER" id="PTHR43065">
    <property type="entry name" value="SENSOR HISTIDINE KINASE"/>
    <property type="match status" value="1"/>
</dbReference>
<dbReference type="InterPro" id="IPR011006">
    <property type="entry name" value="CheY-like_superfamily"/>
</dbReference>
<evidence type="ECO:0000256" key="2">
    <source>
        <dbReference type="ARBA" id="ARBA00012438"/>
    </source>
</evidence>
<feature type="transmembrane region" description="Helical" evidence="5">
    <location>
        <begin position="12"/>
        <end position="33"/>
    </location>
</feature>
<keyword evidence="5" id="KW-1133">Transmembrane helix</keyword>
<dbReference type="SMART" id="SM00388">
    <property type="entry name" value="HisKA"/>
    <property type="match status" value="1"/>
</dbReference>
<proteinExistence type="predicted"/>
<dbReference type="Pfam" id="PF00512">
    <property type="entry name" value="HisKA"/>
    <property type="match status" value="1"/>
</dbReference>
<evidence type="ECO:0000259" key="6">
    <source>
        <dbReference type="PROSITE" id="PS50109"/>
    </source>
</evidence>
<dbReference type="PROSITE" id="PS50110">
    <property type="entry name" value="RESPONSE_REGULATORY"/>
    <property type="match status" value="1"/>
</dbReference>
<name>A0A2Z2NPH9_9GAMM</name>
<evidence type="ECO:0000313" key="9">
    <source>
        <dbReference type="Proteomes" id="UP000250079"/>
    </source>
</evidence>
<dbReference type="InterPro" id="IPR035965">
    <property type="entry name" value="PAS-like_dom_sf"/>
</dbReference>
<feature type="domain" description="Response regulatory" evidence="7">
    <location>
        <begin position="616"/>
        <end position="732"/>
    </location>
</feature>
<dbReference type="PROSITE" id="PS50109">
    <property type="entry name" value="HIS_KIN"/>
    <property type="match status" value="1"/>
</dbReference>
<dbReference type="SUPFAM" id="SSF52172">
    <property type="entry name" value="CheY-like"/>
    <property type="match status" value="1"/>
</dbReference>
<dbReference type="Gene3D" id="3.40.50.2300">
    <property type="match status" value="1"/>
</dbReference>